<dbReference type="InterPro" id="IPR005870">
    <property type="entry name" value="Cyt_b6/f_cplx_suIV"/>
</dbReference>
<comment type="subunit">
    <text evidence="8">The 4 large subunits of the cytochrome b6-f complex are cytochrome b6, subunit IV (17 kDa polypeptide, PetD), cytochrome f and the Rieske protein, while the 4 small subunits are PetG, PetL, PetM and PetN. The complex functions as a dimer.</text>
</comment>
<dbReference type="InterPro" id="IPR036150">
    <property type="entry name" value="Cyt_b/b6_C_sf"/>
</dbReference>
<dbReference type="NCBIfam" id="TIGR01156">
    <property type="entry name" value="cytb6_f_IV"/>
    <property type="match status" value="1"/>
</dbReference>
<keyword evidence="6 9" id="KW-1133">Transmembrane helix</keyword>
<sequence length="159" mass="16748">MSNVNPLPSQAKSRAKLCKGAGHNTFGEPAWPNDLLFLFPICITGVLACSLGLAVLSPPAIDAQSDPFSTPLEILPEWYFLPSFNLLRLLPNKLLGVAAMASIPLALTQVAASENQTASQNPNRRSQSSLLYILGSSSSSWLGAGGAMPLSQSLTLALN</sequence>
<geneLocation type="chloroplast" evidence="11"/>
<gene>
    <name evidence="11" type="primary">petD</name>
</gene>
<evidence type="ECO:0000256" key="4">
    <source>
        <dbReference type="ARBA" id="ARBA00022692"/>
    </source>
</evidence>
<dbReference type="Gene3D" id="1.10.287.980">
    <property type="entry name" value="plastocyanin oxidoreductase"/>
    <property type="match status" value="1"/>
</dbReference>
<evidence type="ECO:0000256" key="9">
    <source>
        <dbReference type="SAM" id="Phobius"/>
    </source>
</evidence>
<keyword evidence="7 9" id="KW-0472">Membrane</keyword>
<keyword evidence="3" id="KW-0602">Photosynthesis</keyword>
<keyword evidence="11" id="KW-0150">Chloroplast</keyword>
<keyword evidence="4 9" id="KW-0812">Transmembrane</keyword>
<dbReference type="GO" id="GO:0009055">
    <property type="term" value="F:electron transfer activity"/>
    <property type="evidence" value="ECO:0007669"/>
    <property type="project" value="InterPro"/>
</dbReference>
<protein>
    <submittedName>
        <fullName evidence="11">Cytochrome b6f subunit D</fullName>
    </submittedName>
</protein>
<evidence type="ECO:0000256" key="2">
    <source>
        <dbReference type="ARBA" id="ARBA00022448"/>
    </source>
</evidence>
<dbReference type="AlphaFoldDB" id="A0A0S2QDD5"/>
<dbReference type="GO" id="GO:0016491">
    <property type="term" value="F:oxidoreductase activity"/>
    <property type="evidence" value="ECO:0007669"/>
    <property type="project" value="UniProtKB-UniRule"/>
</dbReference>
<dbReference type="InterPro" id="IPR005798">
    <property type="entry name" value="Cyt_b/b6_C"/>
</dbReference>
<dbReference type="PROSITE" id="PS51003">
    <property type="entry name" value="CYTB_CTER"/>
    <property type="match status" value="1"/>
</dbReference>
<keyword evidence="5" id="KW-0249">Electron transport</keyword>
<feature type="domain" description="Cytochrome b/b6 C-terminal region profile" evidence="10">
    <location>
        <begin position="65"/>
        <end position="159"/>
    </location>
</feature>
<reference evidence="11" key="1">
    <citation type="submission" date="2015-05" db="EMBL/GenBank/DDBJ databases">
        <title>The Karenia brevis plastid transcriptome reveals a 5' polyadenylation process.</title>
        <authorList>
            <person name="Cahoon A.B."/>
            <person name="Carroll H.D."/>
            <person name="Wang M.Y.-W."/>
            <person name="Newby R.J."/>
        </authorList>
    </citation>
    <scope>NUCLEOTIDE SEQUENCE</scope>
    <source>
        <strain evidence="11">CCMP2281</strain>
    </source>
</reference>
<evidence type="ECO:0000259" key="10">
    <source>
        <dbReference type="PROSITE" id="PS51003"/>
    </source>
</evidence>
<organism evidence="11">
    <name type="scientific">Karenia brevis</name>
    <name type="common">Red tide dinoflagellate</name>
    <name type="synonym">Gymnodinium breve</name>
    <dbReference type="NCBI Taxonomy" id="156230"/>
    <lineage>
        <taxon>Eukaryota</taxon>
        <taxon>Sar</taxon>
        <taxon>Alveolata</taxon>
        <taxon>Dinophyceae</taxon>
        <taxon>Gymnodiniales</taxon>
        <taxon>Kareniaceae</taxon>
        <taxon>Karenia</taxon>
    </lineage>
</organism>
<dbReference type="GO" id="GO:0009767">
    <property type="term" value="P:photosynthetic electron transport chain"/>
    <property type="evidence" value="ECO:0007669"/>
    <property type="project" value="InterPro"/>
</dbReference>
<keyword evidence="2" id="KW-0813">Transport</keyword>
<evidence type="ECO:0000256" key="6">
    <source>
        <dbReference type="ARBA" id="ARBA00022989"/>
    </source>
</evidence>
<dbReference type="EMBL" id="KR935876">
    <property type="protein sequence ID" value="ALP13679.1"/>
    <property type="molecule type" value="mRNA"/>
</dbReference>
<feature type="transmembrane region" description="Helical" evidence="9">
    <location>
        <begin position="35"/>
        <end position="56"/>
    </location>
</feature>
<evidence type="ECO:0000256" key="8">
    <source>
        <dbReference type="ARBA" id="ARBA00025834"/>
    </source>
</evidence>
<proteinExistence type="evidence at transcript level"/>
<evidence type="ECO:0000313" key="11">
    <source>
        <dbReference type="EMBL" id="ALP13679.1"/>
    </source>
</evidence>
<comment type="subcellular location">
    <subcellularLocation>
        <location evidence="1">Membrane</location>
        <topology evidence="1">Multi-pass membrane protein</topology>
    </subcellularLocation>
</comment>
<dbReference type="Pfam" id="PF00032">
    <property type="entry name" value="Cytochrom_B_C"/>
    <property type="match status" value="1"/>
</dbReference>
<dbReference type="GO" id="GO:0042651">
    <property type="term" value="C:thylakoid membrane"/>
    <property type="evidence" value="ECO:0007669"/>
    <property type="project" value="InterPro"/>
</dbReference>
<name>A0A0S2QDD5_KARBR</name>
<keyword evidence="11" id="KW-0934">Plastid</keyword>
<evidence type="ECO:0000256" key="7">
    <source>
        <dbReference type="ARBA" id="ARBA00023136"/>
    </source>
</evidence>
<accession>A0A0S2QDD5</accession>
<evidence type="ECO:0000256" key="1">
    <source>
        <dbReference type="ARBA" id="ARBA00004141"/>
    </source>
</evidence>
<dbReference type="SUPFAM" id="SSF81648">
    <property type="entry name" value="a domain/subunit of cytochrome bc1 complex (Ubiquinol-cytochrome c reductase)"/>
    <property type="match status" value="1"/>
</dbReference>
<evidence type="ECO:0000256" key="3">
    <source>
        <dbReference type="ARBA" id="ARBA00022531"/>
    </source>
</evidence>
<dbReference type="PIRSF" id="PIRSF000033">
    <property type="entry name" value="B6f_17K"/>
    <property type="match status" value="1"/>
</dbReference>
<dbReference type="Gene3D" id="1.20.5.510">
    <property type="entry name" value="Single helix bin"/>
    <property type="match status" value="1"/>
</dbReference>
<evidence type="ECO:0000256" key="5">
    <source>
        <dbReference type="ARBA" id="ARBA00022982"/>
    </source>
</evidence>